<feature type="compositionally biased region" description="Basic and acidic residues" evidence="2">
    <location>
        <begin position="286"/>
        <end position="301"/>
    </location>
</feature>
<feature type="domain" description="CCHC-type" evidence="3">
    <location>
        <begin position="395"/>
        <end position="408"/>
    </location>
</feature>
<reference evidence="4" key="1">
    <citation type="journal article" date="2014" name="Nat. Genet.">
        <title>The genome of the stress-tolerant wild tomato species Solanum pennellii.</title>
        <authorList>
            <person name="Bolger A."/>
            <person name="Scossa F."/>
            <person name="Bolger M.E."/>
            <person name="Lanz C."/>
            <person name="Maumus F."/>
            <person name="Tohge T."/>
            <person name="Quesneville H."/>
            <person name="Alseekh S."/>
            <person name="Sorensen I."/>
            <person name="Lichtenstein G."/>
            <person name="Fich E.A."/>
            <person name="Conte M."/>
            <person name="Keller H."/>
            <person name="Schneeberger K."/>
            <person name="Schwacke R."/>
            <person name="Ofner I."/>
            <person name="Vrebalov J."/>
            <person name="Xu Y."/>
            <person name="Osorio S."/>
            <person name="Aflitos S.A."/>
            <person name="Schijlen E."/>
            <person name="Jimenez-Gomez J.M."/>
            <person name="Ryngajllo M."/>
            <person name="Kimura S."/>
            <person name="Kumar R."/>
            <person name="Koenig D."/>
            <person name="Headland L.R."/>
            <person name="Maloof J.N."/>
            <person name="Sinha N."/>
            <person name="van Ham R.C."/>
            <person name="Lankhorst R.K."/>
            <person name="Mao L."/>
            <person name="Vogel A."/>
            <person name="Arsova B."/>
            <person name="Panstruga R."/>
            <person name="Fei Z."/>
            <person name="Rose J.K."/>
            <person name="Zamir D."/>
            <person name="Carrari F."/>
            <person name="Giovannoni J.J."/>
            <person name="Weigel D."/>
            <person name="Usadel B."/>
            <person name="Fernie A.R."/>
        </authorList>
    </citation>
    <scope>NUCLEOTIDE SEQUENCE [LARGE SCALE GENOMIC DNA]</scope>
    <source>
        <strain evidence="4">cv. LA0716</strain>
    </source>
</reference>
<dbReference type="Pfam" id="PF03732">
    <property type="entry name" value="Retrotrans_gag"/>
    <property type="match status" value="1"/>
</dbReference>
<name>A0ABM1V2I1_SOLPN</name>
<dbReference type="PANTHER" id="PTHR15503">
    <property type="entry name" value="LDOC1 RELATED"/>
    <property type="match status" value="1"/>
</dbReference>
<proteinExistence type="predicted"/>
<accession>A0ABM1V2I1</accession>
<dbReference type="Proteomes" id="UP000694930">
    <property type="component" value="Chromosome 2"/>
</dbReference>
<feature type="region of interest" description="Disordered" evidence="2">
    <location>
        <begin position="286"/>
        <end position="382"/>
    </location>
</feature>
<dbReference type="GeneID" id="114075966"/>
<feature type="compositionally biased region" description="Polar residues" evidence="2">
    <location>
        <begin position="318"/>
        <end position="333"/>
    </location>
</feature>
<dbReference type="InterPro" id="IPR001878">
    <property type="entry name" value="Znf_CCHC"/>
</dbReference>
<keyword evidence="1" id="KW-0479">Metal-binding</keyword>
<dbReference type="InterPro" id="IPR005162">
    <property type="entry name" value="Retrotrans_gag_dom"/>
</dbReference>
<protein>
    <submittedName>
        <fullName evidence="5">Uncharacterized protein LOC114075966</fullName>
    </submittedName>
</protein>
<evidence type="ECO:0000313" key="5">
    <source>
        <dbReference type="RefSeq" id="XP_027769949.1"/>
    </source>
</evidence>
<evidence type="ECO:0000313" key="4">
    <source>
        <dbReference type="Proteomes" id="UP000694930"/>
    </source>
</evidence>
<dbReference type="RefSeq" id="XP_027769949.1">
    <property type="nucleotide sequence ID" value="XM_027914148.1"/>
</dbReference>
<organism evidence="4 5">
    <name type="scientific">Solanum pennellii</name>
    <name type="common">Tomato</name>
    <name type="synonym">Lycopersicon pennellii</name>
    <dbReference type="NCBI Taxonomy" id="28526"/>
    <lineage>
        <taxon>Eukaryota</taxon>
        <taxon>Viridiplantae</taxon>
        <taxon>Streptophyta</taxon>
        <taxon>Embryophyta</taxon>
        <taxon>Tracheophyta</taxon>
        <taxon>Spermatophyta</taxon>
        <taxon>Magnoliopsida</taxon>
        <taxon>eudicotyledons</taxon>
        <taxon>Gunneridae</taxon>
        <taxon>Pentapetalae</taxon>
        <taxon>asterids</taxon>
        <taxon>lamiids</taxon>
        <taxon>Solanales</taxon>
        <taxon>Solanaceae</taxon>
        <taxon>Solanoideae</taxon>
        <taxon>Solaneae</taxon>
        <taxon>Solanum</taxon>
        <taxon>Solanum subgen. Lycopersicon</taxon>
    </lineage>
</organism>
<feature type="compositionally biased region" description="Polar residues" evidence="2">
    <location>
        <begin position="352"/>
        <end position="371"/>
    </location>
</feature>
<feature type="region of interest" description="Disordered" evidence="2">
    <location>
        <begin position="1"/>
        <end position="83"/>
    </location>
</feature>
<feature type="region of interest" description="Disordered" evidence="2">
    <location>
        <begin position="414"/>
        <end position="462"/>
    </location>
</feature>
<sequence>MPPKKATAAQKGKSVAEGTSQTRRVTRARAQSMPGMMLQSESSATPPPPEELRAAAAPVRGTPPAPEAPTSEPPAPQSGAEDRAMRDAVQLLTRLVADQARRHGLGVDHADRSDSLRARDFLSCNPPEFFGSRPQDDPQEFIRQMQRTLRIIKASETESVELATYRLRDVAINWYESWELSRGEGAPPAVWDEFVEAFQGHFLPPEMKRARVDRFLRLKQNGRSVREYSLEFDSLARHAPTIVADMADRVHRYVMGLDRYLIDGCMAVTLQPGMDIARVQAYAQGVEDRHRGRQPDRDYNRGQHKRARSAGYPDEFRSGQSQQHVRFSSQPAQSAPPRFMGRGFDRMGYSEAGQSSRASGSQMGRGLSQSRPPLPRCSRCGRSHPGECRWATGACFSCGRQGHTMRECHLRGSAGGMAQPTGSVAGSSSSVAMRPTGQGIQAPAGRGRGRGGASSSSGPSNRIYALTSRQDQEASPNVITGILSLFSRSVYALIDPGSTLSFISPFVASRIGIESELIEPFEVATPVGDFVIATRRKDSSISISRGTVYRVEGKYNISER</sequence>
<evidence type="ECO:0000259" key="3">
    <source>
        <dbReference type="PROSITE" id="PS50158"/>
    </source>
</evidence>
<feature type="compositionally biased region" description="Low complexity" evidence="2">
    <location>
        <begin position="422"/>
        <end position="432"/>
    </location>
</feature>
<keyword evidence="1" id="KW-0862">Zinc</keyword>
<feature type="compositionally biased region" description="Pro residues" evidence="2">
    <location>
        <begin position="61"/>
        <end position="76"/>
    </location>
</feature>
<dbReference type="PANTHER" id="PTHR15503:SF45">
    <property type="entry name" value="RNA-DIRECTED DNA POLYMERASE HOMOLOG"/>
    <property type="match status" value="1"/>
</dbReference>
<keyword evidence="1" id="KW-0863">Zinc-finger</keyword>
<reference evidence="5" key="2">
    <citation type="submission" date="2025-08" db="UniProtKB">
        <authorList>
            <consortium name="RefSeq"/>
        </authorList>
    </citation>
    <scope>IDENTIFICATION</scope>
</reference>
<evidence type="ECO:0000256" key="2">
    <source>
        <dbReference type="SAM" id="MobiDB-lite"/>
    </source>
</evidence>
<dbReference type="Pfam" id="PF08284">
    <property type="entry name" value="RVP_2"/>
    <property type="match status" value="1"/>
</dbReference>
<dbReference type="PROSITE" id="PS50158">
    <property type="entry name" value="ZF_CCHC"/>
    <property type="match status" value="1"/>
</dbReference>
<keyword evidence="4" id="KW-1185">Reference proteome</keyword>
<gene>
    <name evidence="5" type="primary">LOC114075966</name>
</gene>
<evidence type="ECO:0000256" key="1">
    <source>
        <dbReference type="PROSITE-ProRule" id="PRU00047"/>
    </source>
</evidence>
<dbReference type="CDD" id="cd00303">
    <property type="entry name" value="retropepsin_like"/>
    <property type="match status" value="1"/>
</dbReference>
<dbReference type="InterPro" id="IPR032567">
    <property type="entry name" value="RTL1-rel"/>
</dbReference>